<keyword evidence="5" id="KW-0472">Membrane</keyword>
<name>A0A974HNW9_XENLA</name>
<evidence type="ECO:0000256" key="9">
    <source>
        <dbReference type="ARBA" id="ARBA00042134"/>
    </source>
</evidence>
<evidence type="ECO:0000313" key="12">
    <source>
        <dbReference type="Proteomes" id="UP000694892"/>
    </source>
</evidence>
<dbReference type="Pfam" id="PF07534">
    <property type="entry name" value="TLD"/>
    <property type="match status" value="1"/>
</dbReference>
<proteinExistence type="predicted"/>
<evidence type="ECO:0000256" key="4">
    <source>
        <dbReference type="ARBA" id="ARBA00022490"/>
    </source>
</evidence>
<dbReference type="GO" id="GO:0006979">
    <property type="term" value="P:response to oxidative stress"/>
    <property type="evidence" value="ECO:0007669"/>
    <property type="project" value="TreeGrafter"/>
</dbReference>
<dbReference type="GO" id="GO:0031929">
    <property type="term" value="P:TOR signaling"/>
    <property type="evidence" value="ECO:0007669"/>
    <property type="project" value="TreeGrafter"/>
</dbReference>
<dbReference type="GO" id="GO:0005634">
    <property type="term" value="C:nucleus"/>
    <property type="evidence" value="ECO:0007669"/>
    <property type="project" value="TreeGrafter"/>
</dbReference>
<reference evidence="12" key="1">
    <citation type="journal article" date="2016" name="Nature">
        <title>Genome evolution in the allotetraploid frog Xenopus laevis.</title>
        <authorList>
            <person name="Session A.M."/>
            <person name="Uno Y."/>
            <person name="Kwon T."/>
            <person name="Chapman J.A."/>
            <person name="Toyoda A."/>
            <person name="Takahashi S."/>
            <person name="Fukui A."/>
            <person name="Hikosaka A."/>
            <person name="Suzuki A."/>
            <person name="Kondo M."/>
            <person name="van Heeringen S.J."/>
            <person name="Quigley I."/>
            <person name="Heinz S."/>
            <person name="Ogino H."/>
            <person name="Ochi H."/>
            <person name="Hellsten U."/>
            <person name="Lyons J.B."/>
            <person name="Simakov O."/>
            <person name="Putnam N."/>
            <person name="Stites J."/>
            <person name="Kuroki Y."/>
            <person name="Tanaka T."/>
            <person name="Michiue T."/>
            <person name="Watanabe M."/>
            <person name="Bogdanovic O."/>
            <person name="Lister R."/>
            <person name="Georgiou G."/>
            <person name="Paranjpe S.S."/>
            <person name="van Kruijsbergen I."/>
            <person name="Shu S."/>
            <person name="Carlson J."/>
            <person name="Kinoshita T."/>
            <person name="Ohta Y."/>
            <person name="Mawaribuchi S."/>
            <person name="Jenkins J."/>
            <person name="Grimwood J."/>
            <person name="Schmutz J."/>
            <person name="Mitros T."/>
            <person name="Mozaffari S.V."/>
            <person name="Suzuki Y."/>
            <person name="Haramoto Y."/>
            <person name="Yamamoto T.S."/>
            <person name="Takagi C."/>
            <person name="Heald R."/>
            <person name="Miller K."/>
            <person name="Haudenschild C."/>
            <person name="Kitzman J."/>
            <person name="Nakayama T."/>
            <person name="Izutsu Y."/>
            <person name="Robert J."/>
            <person name="Fortriede J."/>
            <person name="Burns K."/>
            <person name="Lotay V."/>
            <person name="Karimi K."/>
            <person name="Yasuoka Y."/>
            <person name="Dichmann D.S."/>
            <person name="Flajnik M.F."/>
            <person name="Houston D.W."/>
            <person name="Shendure J."/>
            <person name="DuPasquier L."/>
            <person name="Vize P.D."/>
            <person name="Zorn A.M."/>
            <person name="Ito M."/>
            <person name="Marcotte E.M."/>
            <person name="Wallingford J.B."/>
            <person name="Ito Y."/>
            <person name="Asashima M."/>
            <person name="Ueno N."/>
            <person name="Matsuda Y."/>
            <person name="Veenstra G.J."/>
            <person name="Fujiyama A."/>
            <person name="Harland R.M."/>
            <person name="Taira M."/>
            <person name="Rokhsar D.S."/>
        </authorList>
    </citation>
    <scope>NUCLEOTIDE SEQUENCE [LARGE SCALE GENOMIC DNA]</scope>
    <source>
        <strain evidence="12">J</strain>
    </source>
</reference>
<evidence type="ECO:0000256" key="8">
    <source>
        <dbReference type="ARBA" id="ARBA00041780"/>
    </source>
</evidence>
<dbReference type="EMBL" id="CM004472">
    <property type="protein sequence ID" value="OCT84498.1"/>
    <property type="molecule type" value="Genomic_DNA"/>
</dbReference>
<dbReference type="OrthoDB" id="289228at2759"/>
<dbReference type="OMA" id="NKGPCIV"/>
<evidence type="ECO:0000256" key="7">
    <source>
        <dbReference type="ARBA" id="ARBA00039594"/>
    </source>
</evidence>
<accession>A0A974HNW9</accession>
<dbReference type="AlphaFoldDB" id="A0A974HNW9"/>
<evidence type="ECO:0000256" key="2">
    <source>
        <dbReference type="ARBA" id="ARBA00004371"/>
    </source>
</evidence>
<evidence type="ECO:0000256" key="1">
    <source>
        <dbReference type="ARBA" id="ARBA00004370"/>
    </source>
</evidence>
<feature type="domain" description="TLDc" evidence="10">
    <location>
        <begin position="246"/>
        <end position="414"/>
    </location>
</feature>
<dbReference type="SMART" id="SM00584">
    <property type="entry name" value="TLDc"/>
    <property type="match status" value="1"/>
</dbReference>
<evidence type="ECO:0000256" key="3">
    <source>
        <dbReference type="ARBA" id="ARBA00004496"/>
    </source>
</evidence>
<sequence length="460" mass="52084">MGNTESGSHQKGLSRILPEEKAEIEQFFENMCRMQSGPKKSVGLQYFQDALRNSLPCSISQRIFDGIQSVRTNSKSSTMSAEISKEQFLVFYVDLLRGTAEEKSQVICDMISCNNSEHMKGHQVQKFLEDIIAAVIYVLKQQSLLKGWNLENMRDCTLGTQGLAMQLLSQLQSIDGQKFERQELLDSPCSKSCIEDWLYKIPMISLFVRVMLTVGLSILKHHTEHQKDMKTLLPKCTGMKNTSFVSLLDLPAVMHLNYYLPYEVQHKWRLLFSSQIHGESFSQLCGHILDQGPCLLIVKDSDGFVFGGFASQSWKVKPQFQGDSRCFLFSISPRLDVYTYTGYNDHYMYLNRAQQSLPNGLGMGGQHEYFGFWIDSNFGIGHSKAKPSCTTYNSPQLSAKEEFSIHTVEVWAVGDVPEHLLAKNPRSILDSDTEARALLEMAGQTRQSDGLREVTEEDES</sequence>
<dbReference type="PROSITE" id="PS51886">
    <property type="entry name" value="TLDC"/>
    <property type="match status" value="1"/>
</dbReference>
<dbReference type="SMR" id="A0A974HNW9"/>
<dbReference type="GO" id="GO:0016020">
    <property type="term" value="C:membrane"/>
    <property type="evidence" value="ECO:0007669"/>
    <property type="project" value="UniProtKB-SubCell"/>
</dbReference>
<evidence type="ECO:0000313" key="11">
    <source>
        <dbReference type="EMBL" id="OCT84498.1"/>
    </source>
</evidence>
<evidence type="ECO:0000256" key="5">
    <source>
        <dbReference type="ARBA" id="ARBA00023136"/>
    </source>
</evidence>
<organism evidence="11 12">
    <name type="scientific">Xenopus laevis</name>
    <name type="common">African clawed frog</name>
    <dbReference type="NCBI Taxonomy" id="8355"/>
    <lineage>
        <taxon>Eukaryota</taxon>
        <taxon>Metazoa</taxon>
        <taxon>Chordata</taxon>
        <taxon>Craniata</taxon>
        <taxon>Vertebrata</taxon>
        <taxon>Euteleostomi</taxon>
        <taxon>Amphibia</taxon>
        <taxon>Batrachia</taxon>
        <taxon>Anura</taxon>
        <taxon>Pipoidea</taxon>
        <taxon>Pipidae</taxon>
        <taxon>Xenopodinae</taxon>
        <taxon>Xenopus</taxon>
        <taxon>Xenopus</taxon>
    </lineage>
</organism>
<dbReference type="InterPro" id="IPR006571">
    <property type="entry name" value="TLDc_dom"/>
</dbReference>
<keyword evidence="6" id="KW-0458">Lysosome</keyword>
<gene>
    <name evidence="11" type="ORF">XELAEV_18022651mg</name>
</gene>
<dbReference type="PANTHER" id="PTHR23354:SF131">
    <property type="entry name" value="MTOR-ASSOCIATED PROTEIN MEAK7"/>
    <property type="match status" value="1"/>
</dbReference>
<dbReference type="KEGG" id="xla:446554"/>
<comment type="subcellular location">
    <subcellularLocation>
        <location evidence="3">Cytoplasm</location>
    </subcellularLocation>
    <subcellularLocation>
        <location evidence="2">Lysosome</location>
    </subcellularLocation>
    <subcellularLocation>
        <location evidence="1">Membrane</location>
    </subcellularLocation>
</comment>
<keyword evidence="4" id="KW-0963">Cytoplasm</keyword>
<protein>
    <recommendedName>
        <fullName evidence="7">MTOR-associated protein MEAK7</fullName>
    </recommendedName>
    <alternativeName>
        <fullName evidence="9">TBC/LysM-associated domain-containing protein 1</fullName>
    </alternativeName>
    <alternativeName>
        <fullName evidence="8">TLD domain-containing protein 1</fullName>
    </alternativeName>
</protein>
<dbReference type="Proteomes" id="UP000694892">
    <property type="component" value="Chromosome 4L"/>
</dbReference>
<dbReference type="GO" id="GO:0005764">
    <property type="term" value="C:lysosome"/>
    <property type="evidence" value="ECO:0007669"/>
    <property type="project" value="UniProtKB-SubCell"/>
</dbReference>
<dbReference type="PANTHER" id="PTHR23354">
    <property type="entry name" value="NUCLEOLAR PROTEIN 7/ESTROGEN RECEPTOR COACTIVATOR-RELATED"/>
    <property type="match status" value="1"/>
</dbReference>
<evidence type="ECO:0000256" key="6">
    <source>
        <dbReference type="ARBA" id="ARBA00023228"/>
    </source>
</evidence>
<evidence type="ECO:0000259" key="10">
    <source>
        <dbReference type="PROSITE" id="PS51886"/>
    </source>
</evidence>